<dbReference type="AlphaFoldDB" id="A0A8X6XKX7"/>
<proteinExistence type="predicted"/>
<evidence type="ECO:0000313" key="1">
    <source>
        <dbReference type="EMBL" id="GFY55071.1"/>
    </source>
</evidence>
<reference evidence="1" key="1">
    <citation type="submission" date="2020-08" db="EMBL/GenBank/DDBJ databases">
        <title>Multicomponent nature underlies the extraordinary mechanical properties of spider dragline silk.</title>
        <authorList>
            <person name="Kono N."/>
            <person name="Nakamura H."/>
            <person name="Mori M."/>
            <person name="Yoshida Y."/>
            <person name="Ohtoshi R."/>
            <person name="Malay A.D."/>
            <person name="Moran D.A.P."/>
            <person name="Tomita M."/>
            <person name="Numata K."/>
            <person name="Arakawa K."/>
        </authorList>
    </citation>
    <scope>NUCLEOTIDE SEQUENCE</scope>
</reference>
<dbReference type="Proteomes" id="UP000886998">
    <property type="component" value="Unassembled WGS sequence"/>
</dbReference>
<protein>
    <submittedName>
        <fullName evidence="1">Uncharacterized protein</fullName>
    </submittedName>
</protein>
<gene>
    <name evidence="1" type="ORF">TNIN_133911</name>
</gene>
<accession>A0A8X6XKX7</accession>
<evidence type="ECO:0000313" key="2">
    <source>
        <dbReference type="Proteomes" id="UP000886998"/>
    </source>
</evidence>
<keyword evidence="2" id="KW-1185">Reference proteome</keyword>
<sequence length="81" mass="9477">MQSLCFVYLQKFHLKLDKQEKQVLEGNSILRNPFYPSSNSWKWTTRQQWTVTKCQGRGQTSWVAPCGVNLCPEKTSVNRLQ</sequence>
<comment type="caution">
    <text evidence="1">The sequence shown here is derived from an EMBL/GenBank/DDBJ whole genome shotgun (WGS) entry which is preliminary data.</text>
</comment>
<dbReference type="EMBL" id="BMAV01010171">
    <property type="protein sequence ID" value="GFY55071.1"/>
    <property type="molecule type" value="Genomic_DNA"/>
</dbReference>
<organism evidence="1 2">
    <name type="scientific">Trichonephila inaurata madagascariensis</name>
    <dbReference type="NCBI Taxonomy" id="2747483"/>
    <lineage>
        <taxon>Eukaryota</taxon>
        <taxon>Metazoa</taxon>
        <taxon>Ecdysozoa</taxon>
        <taxon>Arthropoda</taxon>
        <taxon>Chelicerata</taxon>
        <taxon>Arachnida</taxon>
        <taxon>Araneae</taxon>
        <taxon>Araneomorphae</taxon>
        <taxon>Entelegynae</taxon>
        <taxon>Araneoidea</taxon>
        <taxon>Nephilidae</taxon>
        <taxon>Trichonephila</taxon>
        <taxon>Trichonephila inaurata</taxon>
    </lineage>
</organism>
<name>A0A8X6XKX7_9ARAC</name>